<evidence type="ECO:0000256" key="5">
    <source>
        <dbReference type="ARBA" id="ARBA00023136"/>
    </source>
</evidence>
<name>A0A498RA73_9FIRM</name>
<keyword evidence="3" id="KW-0328">Glycosyltransferase</keyword>
<dbReference type="Gene3D" id="3.90.550.10">
    <property type="entry name" value="Spore Coat Polysaccharide Biosynthesis Protein SpsA, Chain A"/>
    <property type="match status" value="1"/>
</dbReference>
<dbReference type="PANTHER" id="PTHR22913:SF12">
    <property type="entry name" value="MANNURONAN SYNTHASE"/>
    <property type="match status" value="1"/>
</dbReference>
<gene>
    <name evidence="7" type="ORF">LUCI_4891</name>
</gene>
<keyword evidence="5 6" id="KW-0472">Membrane</keyword>
<dbReference type="GO" id="GO:0085029">
    <property type="term" value="P:extracellular matrix assembly"/>
    <property type="evidence" value="ECO:0007669"/>
    <property type="project" value="TreeGrafter"/>
</dbReference>
<reference evidence="7 8" key="1">
    <citation type="submission" date="2018-06" db="EMBL/GenBank/DDBJ databases">
        <authorList>
            <person name="Strepis N."/>
        </authorList>
    </citation>
    <scope>NUCLEOTIDE SEQUENCE [LARGE SCALE GENOMIC DNA]</scope>
    <source>
        <strain evidence="7">LUCI</strain>
    </source>
</reference>
<evidence type="ECO:0000256" key="2">
    <source>
        <dbReference type="ARBA" id="ARBA00022475"/>
    </source>
</evidence>
<comment type="subcellular location">
    <subcellularLocation>
        <location evidence="1">Cell membrane</location>
    </subcellularLocation>
</comment>
<evidence type="ECO:0000256" key="6">
    <source>
        <dbReference type="SAM" id="Phobius"/>
    </source>
</evidence>
<dbReference type="GO" id="GO:0030213">
    <property type="term" value="P:hyaluronan biosynthetic process"/>
    <property type="evidence" value="ECO:0007669"/>
    <property type="project" value="TreeGrafter"/>
</dbReference>
<dbReference type="EMBL" id="UPPP01000127">
    <property type="protein sequence ID" value="VBB09596.1"/>
    <property type="molecule type" value="Genomic_DNA"/>
</dbReference>
<keyword evidence="6" id="KW-1133">Transmembrane helix</keyword>
<evidence type="ECO:0000256" key="3">
    <source>
        <dbReference type="ARBA" id="ARBA00022676"/>
    </source>
</evidence>
<dbReference type="CDD" id="cd06423">
    <property type="entry name" value="CESA_like"/>
    <property type="match status" value="1"/>
</dbReference>
<keyword evidence="2" id="KW-1003">Cell membrane</keyword>
<keyword evidence="8" id="KW-1185">Reference proteome</keyword>
<evidence type="ECO:0000256" key="4">
    <source>
        <dbReference type="ARBA" id="ARBA00022679"/>
    </source>
</evidence>
<dbReference type="GO" id="GO:0050501">
    <property type="term" value="F:hyaluronan synthase activity"/>
    <property type="evidence" value="ECO:0007669"/>
    <property type="project" value="TreeGrafter"/>
</dbReference>
<dbReference type="InterPro" id="IPR029044">
    <property type="entry name" value="Nucleotide-diphossugar_trans"/>
</dbReference>
<sequence length="456" mass="51173">MQKKIFLQSQSDYLYLWILSIDVIIAVAMLCSKTVDRAVERILHDSGAYGLAVGAVLIFSGVAVIAWRIWMACRYKVYAPVKDEDLPVVTVVIPAYNEGRQILHTVRSVMNSDYPSDKMRVICVDDGSLDDTWHWMCKAQGEYPSQLYTLRQTKNKGKRHALMAGFVHATDSAVYVTIDSDSEVVPHTLRHLVSPIVTDFRVGAVAGNVKILNLGDGAIPKMMDVFFTTSFDFIRAGQSVYGGVFCTPGALSAYRVSTVNPHLTAWADQTFMGIAATIGEDRAMTNIVLKNGFRVVYQRDAVVLTKVPVTLRGLQRMLLRWARSNVRESLVLATIVLQRFRHGDSGSGWIRMFSFMQLFQLTVGETLKLNVFIQLFSHPLFTFLMLTIGGLFSSIVPATIYYVRYNKLFGWRWAAPYSMLSLYVLSWISFWGLMSAARSGWLTREISAAKRLPAAP</sequence>
<evidence type="ECO:0000313" key="7">
    <source>
        <dbReference type="EMBL" id="VBB09596.1"/>
    </source>
</evidence>
<feature type="transmembrane region" description="Helical" evidence="6">
    <location>
        <begin position="12"/>
        <end position="35"/>
    </location>
</feature>
<dbReference type="PANTHER" id="PTHR22913">
    <property type="entry name" value="HYALURONAN SYNTHASE"/>
    <property type="match status" value="1"/>
</dbReference>
<evidence type="ECO:0000256" key="1">
    <source>
        <dbReference type="ARBA" id="ARBA00004236"/>
    </source>
</evidence>
<organism evidence="7 8">
    <name type="scientific">Lucifera butyrica</name>
    <dbReference type="NCBI Taxonomy" id="1351585"/>
    <lineage>
        <taxon>Bacteria</taxon>
        <taxon>Bacillati</taxon>
        <taxon>Bacillota</taxon>
        <taxon>Negativicutes</taxon>
        <taxon>Veillonellales</taxon>
        <taxon>Veillonellaceae</taxon>
        <taxon>Lucifera</taxon>
    </lineage>
</organism>
<dbReference type="RefSeq" id="WP_165866150.1">
    <property type="nucleotide sequence ID" value="NZ_UPPP01000127.1"/>
</dbReference>
<proteinExistence type="predicted"/>
<keyword evidence="4 7" id="KW-0808">Transferase</keyword>
<dbReference type="Proteomes" id="UP000277811">
    <property type="component" value="Unassembled WGS sequence"/>
</dbReference>
<accession>A0A498RA73</accession>
<dbReference type="GO" id="GO:0005886">
    <property type="term" value="C:plasma membrane"/>
    <property type="evidence" value="ECO:0007669"/>
    <property type="project" value="UniProtKB-SubCell"/>
</dbReference>
<feature type="transmembrane region" description="Helical" evidence="6">
    <location>
        <begin position="380"/>
        <end position="403"/>
    </location>
</feature>
<feature type="transmembrane region" description="Helical" evidence="6">
    <location>
        <begin position="415"/>
        <end position="434"/>
    </location>
</feature>
<protein>
    <submittedName>
        <fullName evidence="7">Nucleotide-diphospho-sugar transferases</fullName>
    </submittedName>
</protein>
<dbReference type="Pfam" id="PF13641">
    <property type="entry name" value="Glyco_tranf_2_3"/>
    <property type="match status" value="1"/>
</dbReference>
<evidence type="ECO:0000313" key="8">
    <source>
        <dbReference type="Proteomes" id="UP000277811"/>
    </source>
</evidence>
<dbReference type="SUPFAM" id="SSF53448">
    <property type="entry name" value="Nucleotide-diphospho-sugar transferases"/>
    <property type="match status" value="1"/>
</dbReference>
<dbReference type="AlphaFoldDB" id="A0A498RA73"/>
<feature type="transmembrane region" description="Helical" evidence="6">
    <location>
        <begin position="47"/>
        <end position="70"/>
    </location>
</feature>
<keyword evidence="6" id="KW-0812">Transmembrane</keyword>